<dbReference type="STRING" id="1121442.SAMN02745702_01524"/>
<dbReference type="Gene3D" id="3.30.70.1450">
    <property type="entry name" value="Regulator of K+ conductance, C-terminal domain"/>
    <property type="match status" value="2"/>
</dbReference>
<proteinExistence type="predicted"/>
<dbReference type="Gene3D" id="3.40.50.720">
    <property type="entry name" value="NAD(P)-binding Rossmann-like Domain"/>
    <property type="match status" value="2"/>
</dbReference>
<dbReference type="InterPro" id="IPR050721">
    <property type="entry name" value="Trk_Ktr_HKT_K-transport"/>
</dbReference>
<feature type="domain" description="RCK C-terminal" evidence="8">
    <location>
        <begin position="369"/>
        <end position="450"/>
    </location>
</feature>
<dbReference type="NCBIfam" id="NF007031">
    <property type="entry name" value="PRK09496.1-2"/>
    <property type="match status" value="1"/>
</dbReference>
<dbReference type="NCBIfam" id="NF007039">
    <property type="entry name" value="PRK09496.3-2"/>
    <property type="match status" value="1"/>
</dbReference>
<dbReference type="Pfam" id="PF02254">
    <property type="entry name" value="TrkA_N"/>
    <property type="match status" value="2"/>
</dbReference>
<dbReference type="AlphaFoldDB" id="A0A1T4W325"/>
<dbReference type="NCBIfam" id="NF007032">
    <property type="entry name" value="PRK09496.1-4"/>
    <property type="match status" value="1"/>
</dbReference>
<evidence type="ECO:0000313" key="9">
    <source>
        <dbReference type="EMBL" id="SKA71623.1"/>
    </source>
</evidence>
<evidence type="ECO:0000256" key="6">
    <source>
        <dbReference type="ARBA" id="ARBA00023065"/>
    </source>
</evidence>
<dbReference type="SUPFAM" id="SSF116726">
    <property type="entry name" value="TrkA C-terminal domain-like"/>
    <property type="match status" value="2"/>
</dbReference>
<dbReference type="Proteomes" id="UP000189733">
    <property type="component" value="Unassembled WGS sequence"/>
</dbReference>
<dbReference type="InterPro" id="IPR036721">
    <property type="entry name" value="RCK_C_sf"/>
</dbReference>
<feature type="domain" description="RCK N-terminal" evidence="7">
    <location>
        <begin position="231"/>
        <end position="351"/>
    </location>
</feature>
<keyword evidence="4" id="KW-0630">Potassium</keyword>
<evidence type="ECO:0000259" key="7">
    <source>
        <dbReference type="PROSITE" id="PS51201"/>
    </source>
</evidence>
<dbReference type="GO" id="GO:0005886">
    <property type="term" value="C:plasma membrane"/>
    <property type="evidence" value="ECO:0007669"/>
    <property type="project" value="InterPro"/>
</dbReference>
<evidence type="ECO:0000256" key="2">
    <source>
        <dbReference type="ARBA" id="ARBA00022448"/>
    </source>
</evidence>
<dbReference type="OrthoDB" id="9775180at2"/>
<dbReference type="PANTHER" id="PTHR43833">
    <property type="entry name" value="POTASSIUM CHANNEL PROTEIN 2-RELATED-RELATED"/>
    <property type="match status" value="1"/>
</dbReference>
<dbReference type="PROSITE" id="PS51201">
    <property type="entry name" value="RCK_N"/>
    <property type="match status" value="2"/>
</dbReference>
<dbReference type="InterPro" id="IPR006037">
    <property type="entry name" value="RCK_C"/>
</dbReference>
<evidence type="ECO:0000256" key="4">
    <source>
        <dbReference type="ARBA" id="ARBA00022958"/>
    </source>
</evidence>
<dbReference type="InterPro" id="IPR036291">
    <property type="entry name" value="NAD(P)-bd_dom_sf"/>
</dbReference>
<evidence type="ECO:0000256" key="3">
    <source>
        <dbReference type="ARBA" id="ARBA00022538"/>
    </source>
</evidence>
<dbReference type="Pfam" id="PF02080">
    <property type="entry name" value="TrkA_C"/>
    <property type="match status" value="2"/>
</dbReference>
<sequence length="455" mass="49728">MKVIIIGAGEVGFHIARRLSGESKEVIVIDKDPDALIRIAEHLDVQTVEGSGSNPETLKAAGIDTADVMLAVTDSDEINIIACTFANALSSSTIKLARVRNDDYIYFQDAQQTPVLPIDKIINPDVEIVKTIERMIHLPDAEEINEFADGHVKMIGLPISDSSPVLNCNLMNIRESLGGVSIIIGAIVRGEKLIIPSGEDIIRKGDLIYFVCRDEDLPAIMERLGARYRPIRNLLLIGGGDIGARLAERLEQVQKFHVKLVEKDSAACERLADELDRTLVLRGDGTDQDLLLEENIADMDMVVSLTGDEETNILTSLLAKSLGAKRAVTRIDKFAYFPLVRAIGIENTVSPRLSAVNTILQYMRKGKVLTAASIKGEAAEALEAVAQEHSEIVGKSVVELHLPKGALILALVRGEDVIFPSGDTVIHPNDRIIMLSTPKNIQQLEKRLTVKVESF</sequence>
<protein>
    <recommendedName>
        <fullName evidence="1">Trk system potassium uptake protein TrkA</fullName>
    </recommendedName>
</protein>
<name>A0A1T4W325_9BACT</name>
<gene>
    <name evidence="9" type="ORF">SAMN02745702_01524</name>
</gene>
<dbReference type="NCBIfam" id="NF007041">
    <property type="entry name" value="PRK09496.3-4"/>
    <property type="match status" value="1"/>
</dbReference>
<dbReference type="EMBL" id="FUYA01000004">
    <property type="protein sequence ID" value="SKA71623.1"/>
    <property type="molecule type" value="Genomic_DNA"/>
</dbReference>
<feature type="domain" description="RCK C-terminal" evidence="8">
    <location>
        <begin position="142"/>
        <end position="226"/>
    </location>
</feature>
<dbReference type="RefSeq" id="WP_078684804.1">
    <property type="nucleotide sequence ID" value="NZ_FUYA01000004.1"/>
</dbReference>
<keyword evidence="6" id="KW-0406">Ion transport</keyword>
<keyword evidence="10" id="KW-1185">Reference proteome</keyword>
<evidence type="ECO:0000313" key="10">
    <source>
        <dbReference type="Proteomes" id="UP000189733"/>
    </source>
</evidence>
<evidence type="ECO:0000256" key="5">
    <source>
        <dbReference type="ARBA" id="ARBA00023027"/>
    </source>
</evidence>
<keyword evidence="3" id="KW-0633">Potassium transport</keyword>
<organism evidence="9 10">
    <name type="scientific">Desulfobaculum bizertense DSM 18034</name>
    <dbReference type="NCBI Taxonomy" id="1121442"/>
    <lineage>
        <taxon>Bacteria</taxon>
        <taxon>Pseudomonadati</taxon>
        <taxon>Thermodesulfobacteriota</taxon>
        <taxon>Desulfovibrionia</taxon>
        <taxon>Desulfovibrionales</taxon>
        <taxon>Desulfovibrionaceae</taxon>
        <taxon>Desulfobaculum</taxon>
    </lineage>
</organism>
<dbReference type="SUPFAM" id="SSF51735">
    <property type="entry name" value="NAD(P)-binding Rossmann-fold domains"/>
    <property type="match status" value="2"/>
</dbReference>
<reference evidence="9 10" key="1">
    <citation type="submission" date="2017-02" db="EMBL/GenBank/DDBJ databases">
        <authorList>
            <person name="Peterson S.W."/>
        </authorList>
    </citation>
    <scope>NUCLEOTIDE SEQUENCE [LARGE SCALE GENOMIC DNA]</scope>
    <source>
        <strain evidence="9 10">DSM 18034</strain>
    </source>
</reference>
<feature type="domain" description="RCK N-terminal" evidence="7">
    <location>
        <begin position="1"/>
        <end position="122"/>
    </location>
</feature>
<dbReference type="NCBIfam" id="NF007030">
    <property type="entry name" value="PRK09496.1-1"/>
    <property type="match status" value="1"/>
</dbReference>
<dbReference type="InterPro" id="IPR006036">
    <property type="entry name" value="K_uptake_TrkA"/>
</dbReference>
<dbReference type="PROSITE" id="PS51202">
    <property type="entry name" value="RCK_C"/>
    <property type="match status" value="2"/>
</dbReference>
<dbReference type="GO" id="GO:0015079">
    <property type="term" value="F:potassium ion transmembrane transporter activity"/>
    <property type="evidence" value="ECO:0007669"/>
    <property type="project" value="InterPro"/>
</dbReference>
<keyword evidence="5" id="KW-0520">NAD</keyword>
<accession>A0A1T4W325</accession>
<evidence type="ECO:0000259" key="8">
    <source>
        <dbReference type="PROSITE" id="PS51202"/>
    </source>
</evidence>
<dbReference type="InterPro" id="IPR003148">
    <property type="entry name" value="RCK_N"/>
</dbReference>
<evidence type="ECO:0000256" key="1">
    <source>
        <dbReference type="ARBA" id="ARBA00017378"/>
    </source>
</evidence>
<dbReference type="PANTHER" id="PTHR43833:SF5">
    <property type="entry name" value="TRK SYSTEM POTASSIUM UPTAKE PROTEIN TRKA"/>
    <property type="match status" value="1"/>
</dbReference>
<dbReference type="PRINTS" id="PR00335">
    <property type="entry name" value="KUPTAKETRKA"/>
</dbReference>
<keyword evidence="2" id="KW-0813">Transport</keyword>